<evidence type="ECO:0000256" key="5">
    <source>
        <dbReference type="ARBA" id="ARBA00022777"/>
    </source>
</evidence>
<evidence type="ECO:0000256" key="6">
    <source>
        <dbReference type="ARBA" id="ARBA00022840"/>
    </source>
</evidence>
<comment type="caution">
    <text evidence="9">The sequence shown here is derived from an EMBL/GenBank/DDBJ whole genome shotgun (WGS) entry which is preliminary data.</text>
</comment>
<dbReference type="GO" id="GO:0005524">
    <property type="term" value="F:ATP binding"/>
    <property type="evidence" value="ECO:0007669"/>
    <property type="project" value="UniProtKB-KW"/>
</dbReference>
<comment type="catalytic activity">
    <reaction evidence="7">
        <text>L-aspartate + ATP = 4-phospho-L-aspartate + ADP</text>
        <dbReference type="Rhea" id="RHEA:23776"/>
        <dbReference type="ChEBI" id="CHEBI:29991"/>
        <dbReference type="ChEBI" id="CHEBI:30616"/>
        <dbReference type="ChEBI" id="CHEBI:57535"/>
        <dbReference type="ChEBI" id="CHEBI:456216"/>
        <dbReference type="EC" id="2.7.2.4"/>
    </reaction>
</comment>
<reference evidence="9 10" key="1">
    <citation type="journal article" date="2010" name="Int. J. Syst. Evol. Microbiol.">
        <title>Bacillus horneckiae sp. nov., isolated from a spacecraft-assembly clean room.</title>
        <authorList>
            <person name="Vaishampayan P."/>
            <person name="Probst A."/>
            <person name="Krishnamurthi S."/>
            <person name="Ghosh S."/>
            <person name="Osman S."/>
            <person name="McDowall A."/>
            <person name="Ruckmani A."/>
            <person name="Mayilraj S."/>
            <person name="Venkateswaran K."/>
        </authorList>
    </citation>
    <scope>NUCLEOTIDE SEQUENCE [LARGE SCALE GENOMIC DNA]</scope>
    <source>
        <strain evidence="10">1PO1SC</strain>
    </source>
</reference>
<gene>
    <name evidence="9" type="ORF">CWS20_20335</name>
</gene>
<feature type="domain" description="Aspartate/glutamate/uridylate kinase" evidence="8">
    <location>
        <begin position="4"/>
        <end position="232"/>
    </location>
</feature>
<dbReference type="SUPFAM" id="SSF53633">
    <property type="entry name" value="Carbamate kinase-like"/>
    <property type="match status" value="1"/>
</dbReference>
<keyword evidence="10" id="KW-1185">Reference proteome</keyword>
<dbReference type="GO" id="GO:0005829">
    <property type="term" value="C:cytosol"/>
    <property type="evidence" value="ECO:0007669"/>
    <property type="project" value="TreeGrafter"/>
</dbReference>
<comment type="similarity">
    <text evidence="1">Belongs to the aspartokinase family.</text>
</comment>
<keyword evidence="6" id="KW-0067">ATP-binding</keyword>
<dbReference type="InterPro" id="IPR001048">
    <property type="entry name" value="Asp/Glu/Uridylate_kinase"/>
</dbReference>
<evidence type="ECO:0000256" key="4">
    <source>
        <dbReference type="ARBA" id="ARBA00022741"/>
    </source>
</evidence>
<dbReference type="GO" id="GO:0004072">
    <property type="term" value="F:aspartate kinase activity"/>
    <property type="evidence" value="ECO:0007669"/>
    <property type="project" value="UniProtKB-EC"/>
</dbReference>
<evidence type="ECO:0000256" key="1">
    <source>
        <dbReference type="ARBA" id="ARBA00010122"/>
    </source>
</evidence>
<evidence type="ECO:0000256" key="7">
    <source>
        <dbReference type="ARBA" id="ARBA00047872"/>
    </source>
</evidence>
<evidence type="ECO:0000313" key="9">
    <source>
        <dbReference type="EMBL" id="PKG27194.1"/>
    </source>
</evidence>
<dbReference type="GO" id="GO:0009089">
    <property type="term" value="P:lysine biosynthetic process via diaminopimelate"/>
    <property type="evidence" value="ECO:0007669"/>
    <property type="project" value="TreeGrafter"/>
</dbReference>
<accession>A0A2N0ZCI0</accession>
<dbReference type="PANTHER" id="PTHR21499:SF3">
    <property type="entry name" value="ASPARTOKINASE"/>
    <property type="match status" value="1"/>
</dbReference>
<name>A0A2N0ZCI0_9BACI</name>
<evidence type="ECO:0000256" key="3">
    <source>
        <dbReference type="ARBA" id="ARBA00022679"/>
    </source>
</evidence>
<dbReference type="PROSITE" id="PS00324">
    <property type="entry name" value="ASPARTOKINASE"/>
    <property type="match status" value="1"/>
</dbReference>
<keyword evidence="4" id="KW-0547">Nucleotide-binding</keyword>
<evidence type="ECO:0000256" key="2">
    <source>
        <dbReference type="ARBA" id="ARBA00013059"/>
    </source>
</evidence>
<dbReference type="Proteomes" id="UP000233343">
    <property type="component" value="Unassembled WGS sequence"/>
</dbReference>
<keyword evidence="5 9" id="KW-0418">Kinase</keyword>
<evidence type="ECO:0000259" key="8">
    <source>
        <dbReference type="Pfam" id="PF00696"/>
    </source>
</evidence>
<dbReference type="AlphaFoldDB" id="A0A2N0ZCI0"/>
<proteinExistence type="inferred from homology"/>
<dbReference type="InterPro" id="IPR036393">
    <property type="entry name" value="AceGlu_kinase-like_sf"/>
</dbReference>
<dbReference type="Pfam" id="PF00696">
    <property type="entry name" value="AA_kinase"/>
    <property type="match status" value="1"/>
</dbReference>
<sequence>MKNIKVLKFGGTSLRTASDRKSIIEVISKERERGYNIILVVSAIGRLGDPYATDTLLKYIKYNEISSRETAVISSCGEIISSIVLSSHLNALGFKAAALTGAEAGITTSNEYLNAQIISIDKRKIQNLLNEGYIPVVAGFQGQSTRGDITLLSRGGSDVTAAAISQIFGAQQLDIYTDVPGIMTTDPKILNSARTLKYLNYNQALKIANSGGKVIHPEAIRWAQENNILIKIKTLKSSQETIITKKTRNNLAPGSIICVTTNEMDEKREKITIIGNKLNKNKDLQSYILYHDMNIQSLSFFPDKIELILPKQSVKKCVEVFHKNFIENG</sequence>
<dbReference type="EMBL" id="PISD01000049">
    <property type="protein sequence ID" value="PKG27194.1"/>
    <property type="molecule type" value="Genomic_DNA"/>
</dbReference>
<dbReference type="PANTHER" id="PTHR21499">
    <property type="entry name" value="ASPARTATE KINASE"/>
    <property type="match status" value="1"/>
</dbReference>
<keyword evidence="3 9" id="KW-0808">Transferase</keyword>
<dbReference type="EC" id="2.7.2.4" evidence="2"/>
<evidence type="ECO:0000313" key="10">
    <source>
        <dbReference type="Proteomes" id="UP000233343"/>
    </source>
</evidence>
<dbReference type="RefSeq" id="WP_066193005.1">
    <property type="nucleotide sequence ID" value="NZ_JARMMB010000061.1"/>
</dbReference>
<dbReference type="Gene3D" id="3.40.1160.10">
    <property type="entry name" value="Acetylglutamate kinase-like"/>
    <property type="match status" value="1"/>
</dbReference>
<organism evidence="9 10">
    <name type="scientific">Cytobacillus horneckiae</name>
    <dbReference type="NCBI Taxonomy" id="549687"/>
    <lineage>
        <taxon>Bacteria</taxon>
        <taxon>Bacillati</taxon>
        <taxon>Bacillota</taxon>
        <taxon>Bacilli</taxon>
        <taxon>Bacillales</taxon>
        <taxon>Bacillaceae</taxon>
        <taxon>Cytobacillus</taxon>
    </lineage>
</organism>
<protein>
    <recommendedName>
        <fullName evidence="2">aspartate kinase</fullName>
        <ecNumber evidence="2">2.7.2.4</ecNumber>
    </recommendedName>
</protein>
<dbReference type="InterPro" id="IPR018042">
    <property type="entry name" value="Aspartate_kinase_CS"/>
</dbReference>
<dbReference type="GO" id="GO:0009090">
    <property type="term" value="P:homoserine biosynthetic process"/>
    <property type="evidence" value="ECO:0007669"/>
    <property type="project" value="TreeGrafter"/>
</dbReference>